<gene>
    <name evidence="2" type="ORF">KCMC57_27390</name>
</gene>
<proteinExistence type="predicted"/>
<feature type="domain" description="N-acetyltransferase" evidence="1">
    <location>
        <begin position="1"/>
        <end position="60"/>
    </location>
</feature>
<dbReference type="SUPFAM" id="SSF55729">
    <property type="entry name" value="Acyl-CoA N-acyltransferases (Nat)"/>
    <property type="match status" value="1"/>
</dbReference>
<dbReference type="InterPro" id="IPR000182">
    <property type="entry name" value="GNAT_dom"/>
</dbReference>
<dbReference type="GO" id="GO:0016747">
    <property type="term" value="F:acyltransferase activity, transferring groups other than amino-acyl groups"/>
    <property type="evidence" value="ECO:0007669"/>
    <property type="project" value="InterPro"/>
</dbReference>
<evidence type="ECO:0000259" key="1">
    <source>
        <dbReference type="PROSITE" id="PS51186"/>
    </source>
</evidence>
<accession>A0AB33JT43</accession>
<protein>
    <recommendedName>
        <fullName evidence="1">N-acetyltransferase domain-containing protein</fullName>
    </recommendedName>
</protein>
<name>A0AB33JT43_9ACTN</name>
<sequence>MPALRGRSYADELLGEITRFHAARGARRIGADTDLGNAPMAACFERAGYRNFGVRLVLTP</sequence>
<evidence type="ECO:0000313" key="2">
    <source>
        <dbReference type="EMBL" id="BFP46371.1"/>
    </source>
</evidence>
<dbReference type="PROSITE" id="PS51186">
    <property type="entry name" value="GNAT"/>
    <property type="match status" value="1"/>
</dbReference>
<dbReference type="AlphaFoldDB" id="A0AB33JT43"/>
<dbReference type="RefSeq" id="WP_407988783.1">
    <property type="nucleotide sequence ID" value="NZ_AP035881.2"/>
</dbReference>
<reference evidence="2" key="1">
    <citation type="submission" date="2024-07" db="EMBL/GenBank/DDBJ databases">
        <title>Complete genome sequences of cellulolytic bacteria, Kitasatospora sp. CMC57 and Streptomyces sp. CMC78, isolated from Japanese agricultural soil.</title>
        <authorList>
            <person name="Hashimoto T."/>
            <person name="Ito M."/>
            <person name="Iwamoto M."/>
            <person name="Fukahori D."/>
            <person name="Shoda T."/>
            <person name="Sakoda M."/>
            <person name="Morohoshi T."/>
            <person name="Mitsuboshi M."/>
            <person name="Nishizawa T."/>
        </authorList>
    </citation>
    <scope>NUCLEOTIDE SEQUENCE</scope>
    <source>
        <strain evidence="2">CMC57</strain>
    </source>
</reference>
<dbReference type="InterPro" id="IPR016181">
    <property type="entry name" value="Acyl_CoA_acyltransferase"/>
</dbReference>
<dbReference type="Pfam" id="PF00583">
    <property type="entry name" value="Acetyltransf_1"/>
    <property type="match status" value="1"/>
</dbReference>
<dbReference type="EMBL" id="AP035881">
    <property type="protein sequence ID" value="BFP46371.1"/>
    <property type="molecule type" value="Genomic_DNA"/>
</dbReference>
<organism evidence="2">
    <name type="scientific">Kitasatospora sp. CMC57</name>
    <dbReference type="NCBI Taxonomy" id="3231513"/>
    <lineage>
        <taxon>Bacteria</taxon>
        <taxon>Bacillati</taxon>
        <taxon>Actinomycetota</taxon>
        <taxon>Actinomycetes</taxon>
        <taxon>Kitasatosporales</taxon>
        <taxon>Streptomycetaceae</taxon>
        <taxon>Kitasatospora</taxon>
    </lineage>
</organism>
<dbReference type="Gene3D" id="3.40.630.30">
    <property type="match status" value="1"/>
</dbReference>